<organism evidence="4 5">
    <name type="scientific">Intestinibacter bartlettii</name>
    <dbReference type="NCBI Taxonomy" id="261299"/>
    <lineage>
        <taxon>Bacteria</taxon>
        <taxon>Bacillati</taxon>
        <taxon>Bacillota</taxon>
        <taxon>Clostridia</taxon>
        <taxon>Peptostreptococcales</taxon>
        <taxon>Peptostreptococcaceae</taxon>
        <taxon>Intestinibacter</taxon>
    </lineage>
</organism>
<feature type="domain" description="Manganese/iron superoxide dismutase C-terminal" evidence="3">
    <location>
        <begin position="123"/>
        <end position="217"/>
    </location>
</feature>
<dbReference type="Pfam" id="PF00081">
    <property type="entry name" value="Sod_Fe_N"/>
    <property type="match status" value="1"/>
</dbReference>
<dbReference type="InterPro" id="IPR019832">
    <property type="entry name" value="Mn/Fe_SOD_C"/>
</dbReference>
<comment type="catalytic activity">
    <reaction evidence="1">
        <text>2 superoxide + 2 H(+) = H2O2 + O2</text>
        <dbReference type="Rhea" id="RHEA:20696"/>
        <dbReference type="ChEBI" id="CHEBI:15378"/>
        <dbReference type="ChEBI" id="CHEBI:15379"/>
        <dbReference type="ChEBI" id="CHEBI:16240"/>
        <dbReference type="ChEBI" id="CHEBI:18421"/>
        <dbReference type="EC" id="1.15.1.1"/>
    </reaction>
</comment>
<evidence type="ECO:0000259" key="3">
    <source>
        <dbReference type="Pfam" id="PF02777"/>
    </source>
</evidence>
<comment type="function">
    <text evidence="1">Destroys radicals which are normally produced within the cells and which are toxic to biological systems.</text>
</comment>
<dbReference type="InterPro" id="IPR019831">
    <property type="entry name" value="Mn/Fe_SOD_N"/>
</dbReference>
<comment type="similarity">
    <text evidence="1">Belongs to the iron/manganese superoxide dismutase family.</text>
</comment>
<evidence type="ECO:0000259" key="2">
    <source>
        <dbReference type="Pfam" id="PF00081"/>
    </source>
</evidence>
<name>A0ABS6DSJ6_9FIRM</name>
<dbReference type="RefSeq" id="WP_216567989.1">
    <property type="nucleotide sequence ID" value="NZ_JAHLOQ010000001.1"/>
</dbReference>
<accession>A0ABS6DSJ6</accession>
<dbReference type="EMBL" id="JAHLOQ010000001">
    <property type="protein sequence ID" value="MBU5334813.1"/>
    <property type="molecule type" value="Genomic_DNA"/>
</dbReference>
<keyword evidence="5" id="KW-1185">Reference proteome</keyword>
<sequence>MKNLILFLLILILNITICPNYSYALNFFNLRPIELNYSFCDLNNFIESDTLKYSYCQYRAYLDNLNAILKDYKEFDGASLEDILTNLDSMPNDISLKVKTNASHALNYEYFFKSLSPEKTFIKGKLLKEINKSFTSFDNFKNEFKKLALDSQSTWIFLARNPQNELYLTTSKEILCPIIYKHQIVLCLNIDQELYSDKSELVDNFFSFINWQQVNKNYCHKINH</sequence>
<dbReference type="PANTHER" id="PTHR43595:SF2">
    <property type="entry name" value="SMALL RIBOSOMAL SUBUNIT PROTEIN MS42"/>
    <property type="match status" value="1"/>
</dbReference>
<evidence type="ECO:0000256" key="1">
    <source>
        <dbReference type="RuleBase" id="RU000414"/>
    </source>
</evidence>
<protein>
    <recommendedName>
        <fullName evidence="1">Superoxide dismutase</fullName>
        <ecNumber evidence="1">1.15.1.1</ecNumber>
    </recommendedName>
</protein>
<reference evidence="4 5" key="1">
    <citation type="submission" date="2021-06" db="EMBL/GenBank/DDBJ databases">
        <authorList>
            <person name="Sun Q."/>
            <person name="Li D."/>
        </authorList>
    </citation>
    <scope>NUCLEOTIDE SEQUENCE [LARGE SCALE GENOMIC DNA]</scope>
    <source>
        <strain evidence="4 5">N19</strain>
    </source>
</reference>
<proteinExistence type="inferred from homology"/>
<dbReference type="EC" id="1.15.1.1" evidence="1"/>
<feature type="domain" description="Manganese/iron superoxide dismutase N-terminal" evidence="2">
    <location>
        <begin position="34"/>
        <end position="116"/>
    </location>
</feature>
<dbReference type="Proteomes" id="UP001196301">
    <property type="component" value="Unassembled WGS sequence"/>
</dbReference>
<dbReference type="PANTHER" id="PTHR43595">
    <property type="entry name" value="37S RIBOSOMAL PROTEIN S26, MITOCHONDRIAL"/>
    <property type="match status" value="1"/>
</dbReference>
<dbReference type="Pfam" id="PF02777">
    <property type="entry name" value="Sod_Fe_C"/>
    <property type="match status" value="1"/>
</dbReference>
<evidence type="ECO:0000313" key="5">
    <source>
        <dbReference type="Proteomes" id="UP001196301"/>
    </source>
</evidence>
<comment type="caution">
    <text evidence="4">The sequence shown here is derived from an EMBL/GenBank/DDBJ whole genome shotgun (WGS) entry which is preliminary data.</text>
</comment>
<keyword evidence="1" id="KW-0560">Oxidoreductase</keyword>
<keyword evidence="1" id="KW-0479">Metal-binding</keyword>
<gene>
    <name evidence="4" type="ORF">KQI20_00040</name>
</gene>
<evidence type="ECO:0000313" key="4">
    <source>
        <dbReference type="EMBL" id="MBU5334813.1"/>
    </source>
</evidence>